<feature type="region of interest" description="Disordered" evidence="1">
    <location>
        <begin position="49"/>
        <end position="79"/>
    </location>
</feature>
<name>A0A834DNM5_9CHIR</name>
<evidence type="ECO:0000313" key="2">
    <source>
        <dbReference type="EMBL" id="KAF6084382.1"/>
    </source>
</evidence>
<evidence type="ECO:0000256" key="1">
    <source>
        <dbReference type="SAM" id="MobiDB-lite"/>
    </source>
</evidence>
<reference evidence="2 3" key="1">
    <citation type="journal article" date="2020" name="Nature">
        <title>Six reference-quality genomes reveal evolution of bat adaptations.</title>
        <authorList>
            <person name="Jebb D."/>
            <person name="Huang Z."/>
            <person name="Pippel M."/>
            <person name="Hughes G.M."/>
            <person name="Lavrichenko K."/>
            <person name="Devanna P."/>
            <person name="Winkler S."/>
            <person name="Jermiin L.S."/>
            <person name="Skirmuntt E.C."/>
            <person name="Katzourakis A."/>
            <person name="Burkitt-Gray L."/>
            <person name="Ray D.A."/>
            <person name="Sullivan K.A.M."/>
            <person name="Roscito J.G."/>
            <person name="Kirilenko B.M."/>
            <person name="Davalos L.M."/>
            <person name="Corthals A.P."/>
            <person name="Power M.L."/>
            <person name="Jones G."/>
            <person name="Ransome R.D."/>
            <person name="Dechmann D.K.N."/>
            <person name="Locatelli A.G."/>
            <person name="Puechmaille S.J."/>
            <person name="Fedrigo O."/>
            <person name="Jarvis E.D."/>
            <person name="Hiller M."/>
            <person name="Vernes S.C."/>
            <person name="Myers E.W."/>
            <person name="Teeling E.C."/>
        </authorList>
    </citation>
    <scope>NUCLEOTIDE SEQUENCE [LARGE SCALE GENOMIC DNA]</scope>
    <source>
        <strain evidence="2">Bat1K_MPI-CBG_1</strain>
    </source>
</reference>
<organism evidence="2 3">
    <name type="scientific">Phyllostomus discolor</name>
    <name type="common">pale spear-nosed bat</name>
    <dbReference type="NCBI Taxonomy" id="89673"/>
    <lineage>
        <taxon>Eukaryota</taxon>
        <taxon>Metazoa</taxon>
        <taxon>Chordata</taxon>
        <taxon>Craniata</taxon>
        <taxon>Vertebrata</taxon>
        <taxon>Euteleostomi</taxon>
        <taxon>Mammalia</taxon>
        <taxon>Eutheria</taxon>
        <taxon>Laurasiatheria</taxon>
        <taxon>Chiroptera</taxon>
        <taxon>Yangochiroptera</taxon>
        <taxon>Phyllostomidae</taxon>
        <taxon>Phyllostominae</taxon>
        <taxon>Phyllostomus</taxon>
    </lineage>
</organism>
<dbReference type="Proteomes" id="UP000664940">
    <property type="component" value="Unassembled WGS sequence"/>
</dbReference>
<evidence type="ECO:0000313" key="3">
    <source>
        <dbReference type="Proteomes" id="UP000664940"/>
    </source>
</evidence>
<feature type="region of interest" description="Disordered" evidence="1">
    <location>
        <begin position="1"/>
        <end position="28"/>
    </location>
</feature>
<protein>
    <submittedName>
        <fullName evidence="2">Uncharacterized protein</fullName>
    </submittedName>
</protein>
<gene>
    <name evidence="2" type="ORF">HJG60_008644</name>
</gene>
<feature type="compositionally biased region" description="Polar residues" evidence="1">
    <location>
        <begin position="50"/>
        <end position="63"/>
    </location>
</feature>
<proteinExistence type="predicted"/>
<dbReference type="AlphaFoldDB" id="A0A834DNM5"/>
<accession>A0A834DNM5</accession>
<dbReference type="EMBL" id="JABVXQ010000012">
    <property type="protein sequence ID" value="KAF6084382.1"/>
    <property type="molecule type" value="Genomic_DNA"/>
</dbReference>
<sequence>MATLQGMSSQRGSLGRRQQQPGGGGGDVLRERLCSQDSHLRCIVRPHSARGTQTTGGNWTPGQVTVPGGHQRGKPPSRERGCGTAWSWCSLCAVLLAPQEDPALLWLPEKWQICKHQRLDPCLMDSSSGEGTSRMRQVGARVEEGVRHVVLIDE</sequence>
<comment type="caution">
    <text evidence="2">The sequence shown here is derived from an EMBL/GenBank/DDBJ whole genome shotgun (WGS) entry which is preliminary data.</text>
</comment>
<feature type="compositionally biased region" description="Low complexity" evidence="1">
    <location>
        <begin position="1"/>
        <end position="20"/>
    </location>
</feature>